<feature type="region of interest" description="Disordered" evidence="1">
    <location>
        <begin position="23"/>
        <end position="49"/>
    </location>
</feature>
<evidence type="ECO:0000256" key="1">
    <source>
        <dbReference type="SAM" id="MobiDB-lite"/>
    </source>
</evidence>
<dbReference type="AlphaFoldDB" id="A0A5B7HHB8"/>
<protein>
    <submittedName>
        <fullName evidence="2">Uncharacterized protein</fullName>
    </submittedName>
</protein>
<feature type="region of interest" description="Disordered" evidence="1">
    <location>
        <begin position="87"/>
        <end position="118"/>
    </location>
</feature>
<evidence type="ECO:0000313" key="3">
    <source>
        <dbReference type="Proteomes" id="UP000324222"/>
    </source>
</evidence>
<feature type="region of interest" description="Disordered" evidence="1">
    <location>
        <begin position="58"/>
        <end position="77"/>
    </location>
</feature>
<accession>A0A5B7HHB8</accession>
<gene>
    <name evidence="2" type="ORF">E2C01_063343</name>
</gene>
<keyword evidence="3" id="KW-1185">Reference proteome</keyword>
<name>A0A5B7HHB8_PORTR</name>
<organism evidence="2 3">
    <name type="scientific">Portunus trituberculatus</name>
    <name type="common">Swimming crab</name>
    <name type="synonym">Neptunus trituberculatus</name>
    <dbReference type="NCBI Taxonomy" id="210409"/>
    <lineage>
        <taxon>Eukaryota</taxon>
        <taxon>Metazoa</taxon>
        <taxon>Ecdysozoa</taxon>
        <taxon>Arthropoda</taxon>
        <taxon>Crustacea</taxon>
        <taxon>Multicrustacea</taxon>
        <taxon>Malacostraca</taxon>
        <taxon>Eumalacostraca</taxon>
        <taxon>Eucarida</taxon>
        <taxon>Decapoda</taxon>
        <taxon>Pleocyemata</taxon>
        <taxon>Brachyura</taxon>
        <taxon>Eubrachyura</taxon>
        <taxon>Portunoidea</taxon>
        <taxon>Portunidae</taxon>
        <taxon>Portuninae</taxon>
        <taxon>Portunus</taxon>
    </lineage>
</organism>
<reference evidence="2 3" key="1">
    <citation type="submission" date="2019-05" db="EMBL/GenBank/DDBJ databases">
        <title>Another draft genome of Portunus trituberculatus and its Hox gene families provides insights of decapod evolution.</title>
        <authorList>
            <person name="Jeong J.-H."/>
            <person name="Song I."/>
            <person name="Kim S."/>
            <person name="Choi T."/>
            <person name="Kim D."/>
            <person name="Ryu S."/>
            <person name="Kim W."/>
        </authorList>
    </citation>
    <scope>NUCLEOTIDE SEQUENCE [LARGE SCALE GENOMIC DNA]</scope>
    <source>
        <tissue evidence="2">Muscle</tissue>
    </source>
</reference>
<dbReference type="EMBL" id="VSRR010028925">
    <property type="protein sequence ID" value="MPC69129.1"/>
    <property type="molecule type" value="Genomic_DNA"/>
</dbReference>
<comment type="caution">
    <text evidence="2">The sequence shown here is derived from an EMBL/GenBank/DDBJ whole genome shotgun (WGS) entry which is preliminary data.</text>
</comment>
<feature type="compositionally biased region" description="Gly residues" evidence="1">
    <location>
        <begin position="26"/>
        <end position="42"/>
    </location>
</feature>
<evidence type="ECO:0000313" key="2">
    <source>
        <dbReference type="EMBL" id="MPC69129.1"/>
    </source>
</evidence>
<dbReference type="Proteomes" id="UP000324222">
    <property type="component" value="Unassembled WGS sequence"/>
</dbReference>
<sequence>MITQDAAAKFIPLRFGIDFSQQASGRGSGWGGAGWSRGGEGGAPSHRYREQVSTLRDSVLASGRRAPDESTPASYSTLDVRSFGGDFSMSEAAGGSGREGTGKARSGAAEVDCRTPMW</sequence>
<proteinExistence type="predicted"/>